<dbReference type="PANTHER" id="PTHR22993:SF9">
    <property type="entry name" value="FORMAMIDOPYRIMIDINE-DNA GLYCOSYLASE"/>
    <property type="match status" value="1"/>
</dbReference>
<dbReference type="SUPFAM" id="SSF57716">
    <property type="entry name" value="Glucocorticoid receptor-like (DNA-binding domain)"/>
    <property type="match status" value="1"/>
</dbReference>
<keyword evidence="5" id="KW-0227">DNA damage</keyword>
<keyword evidence="6 14" id="KW-0863">Zinc-finger</keyword>
<evidence type="ECO:0000256" key="1">
    <source>
        <dbReference type="ARBA" id="ARBA00001668"/>
    </source>
</evidence>
<evidence type="ECO:0000256" key="3">
    <source>
        <dbReference type="ARBA" id="ARBA00009409"/>
    </source>
</evidence>
<keyword evidence="9" id="KW-0238">DNA-binding</keyword>
<dbReference type="PROSITE" id="PS51068">
    <property type="entry name" value="FPG_CAT"/>
    <property type="match status" value="1"/>
</dbReference>
<evidence type="ECO:0000313" key="17">
    <source>
        <dbReference type="EMBL" id="GHF29179.1"/>
    </source>
</evidence>
<dbReference type="PANTHER" id="PTHR22993">
    <property type="entry name" value="FORMAMIDOPYRIMIDINE-DNA GLYCOSYLASE"/>
    <property type="match status" value="1"/>
</dbReference>
<dbReference type="InterPro" id="IPR010979">
    <property type="entry name" value="Ribosomal_uS13-like_H2TH"/>
</dbReference>
<dbReference type="RefSeq" id="WP_190127913.1">
    <property type="nucleotide sequence ID" value="NZ_BNBD01000001.1"/>
</dbReference>
<dbReference type="InterPro" id="IPR015886">
    <property type="entry name" value="H2TH_FPG"/>
</dbReference>
<dbReference type="GO" id="GO:0008270">
    <property type="term" value="F:zinc ion binding"/>
    <property type="evidence" value="ECO:0007669"/>
    <property type="project" value="UniProtKB-KW"/>
</dbReference>
<keyword evidence="7" id="KW-0378">Hydrolase</keyword>
<keyword evidence="4" id="KW-0479">Metal-binding</keyword>
<feature type="domain" description="FPG-type" evidence="15">
    <location>
        <begin position="238"/>
        <end position="272"/>
    </location>
</feature>
<comment type="catalytic activity">
    <reaction evidence="1">
        <text>Hydrolysis of DNA containing ring-opened 7-methylguanine residues, releasing 2,6-diamino-4-hydroxy-5-(N-methyl)formamidopyrimidine.</text>
        <dbReference type="EC" id="3.2.2.23"/>
    </reaction>
</comment>
<evidence type="ECO:0000256" key="11">
    <source>
        <dbReference type="ARBA" id="ARBA00023239"/>
    </source>
</evidence>
<dbReference type="Gene3D" id="3.20.190.10">
    <property type="entry name" value="MutM-like, N-terminal"/>
    <property type="match status" value="1"/>
</dbReference>
<dbReference type="AlphaFoldDB" id="A0A919AVZ9"/>
<dbReference type="GO" id="GO:0034039">
    <property type="term" value="F:8-oxo-7,8-dihydroguanine DNA N-glycosylase activity"/>
    <property type="evidence" value="ECO:0007669"/>
    <property type="project" value="TreeGrafter"/>
</dbReference>
<dbReference type="SMART" id="SM01232">
    <property type="entry name" value="H2TH"/>
    <property type="match status" value="1"/>
</dbReference>
<keyword evidence="13" id="KW-0326">Glycosidase</keyword>
<evidence type="ECO:0000256" key="13">
    <source>
        <dbReference type="ARBA" id="ARBA00023295"/>
    </source>
</evidence>
<feature type="domain" description="Formamidopyrimidine-DNA glycosylase catalytic" evidence="16">
    <location>
        <begin position="2"/>
        <end position="94"/>
    </location>
</feature>
<dbReference type="PROSITE" id="PS51066">
    <property type="entry name" value="ZF_FPG_2"/>
    <property type="match status" value="1"/>
</dbReference>
<evidence type="ECO:0000256" key="12">
    <source>
        <dbReference type="ARBA" id="ARBA00023268"/>
    </source>
</evidence>
<evidence type="ECO:0000259" key="15">
    <source>
        <dbReference type="PROSITE" id="PS51066"/>
    </source>
</evidence>
<dbReference type="GO" id="GO:0016829">
    <property type="term" value="F:lyase activity"/>
    <property type="evidence" value="ECO:0007669"/>
    <property type="project" value="UniProtKB-KW"/>
</dbReference>
<dbReference type="SUPFAM" id="SSF46946">
    <property type="entry name" value="S13-like H2TH domain"/>
    <property type="match status" value="1"/>
</dbReference>
<comment type="similarity">
    <text evidence="3">Belongs to the FPG family.</text>
</comment>
<dbReference type="Proteomes" id="UP000638313">
    <property type="component" value="Unassembled WGS sequence"/>
</dbReference>
<comment type="caution">
    <text evidence="17">The sequence shown here is derived from an EMBL/GenBank/DDBJ whole genome shotgun (WGS) entry which is preliminary data.</text>
</comment>
<reference evidence="17" key="1">
    <citation type="journal article" date="2014" name="Int. J. Syst. Evol. Microbiol.">
        <title>Complete genome sequence of Corynebacterium casei LMG S-19264T (=DSM 44701T), isolated from a smear-ripened cheese.</title>
        <authorList>
            <consortium name="US DOE Joint Genome Institute (JGI-PGF)"/>
            <person name="Walter F."/>
            <person name="Albersmeier A."/>
            <person name="Kalinowski J."/>
            <person name="Ruckert C."/>
        </authorList>
    </citation>
    <scope>NUCLEOTIDE SEQUENCE</scope>
    <source>
        <strain evidence="17">JCM 4059</strain>
    </source>
</reference>
<evidence type="ECO:0000256" key="7">
    <source>
        <dbReference type="ARBA" id="ARBA00022801"/>
    </source>
</evidence>
<dbReference type="InterPro" id="IPR012319">
    <property type="entry name" value="FPG_cat"/>
</dbReference>
<proteinExistence type="inferred from homology"/>
<dbReference type="SMART" id="SM00898">
    <property type="entry name" value="Fapy_DNA_glyco"/>
    <property type="match status" value="1"/>
</dbReference>
<dbReference type="CDD" id="cd08973">
    <property type="entry name" value="BaFpgNei_N_1"/>
    <property type="match status" value="1"/>
</dbReference>
<name>A0A919AVZ9_9ACTN</name>
<evidence type="ECO:0000256" key="4">
    <source>
        <dbReference type="ARBA" id="ARBA00022723"/>
    </source>
</evidence>
<dbReference type="GO" id="GO:0003906">
    <property type="term" value="F:DNA-(apurinic or apyrimidinic site) endonuclease activity"/>
    <property type="evidence" value="ECO:0007669"/>
    <property type="project" value="InterPro"/>
</dbReference>
<keyword evidence="11" id="KW-0456">Lyase</keyword>
<comment type="cofactor">
    <cofactor evidence="2">
        <name>Zn(2+)</name>
        <dbReference type="ChEBI" id="CHEBI:29105"/>
    </cofactor>
</comment>
<gene>
    <name evidence="17" type="ORF">GCM10010218_07920</name>
</gene>
<dbReference type="EMBL" id="BNBD01000001">
    <property type="protein sequence ID" value="GHF29179.1"/>
    <property type="molecule type" value="Genomic_DNA"/>
</dbReference>
<protein>
    <submittedName>
        <fullName evidence="17">Formamidopyrimidine-DNA glycosylase</fullName>
    </submittedName>
</protein>
<keyword evidence="12" id="KW-0511">Multifunctional enzyme</keyword>
<evidence type="ECO:0000256" key="2">
    <source>
        <dbReference type="ARBA" id="ARBA00001947"/>
    </source>
</evidence>
<dbReference type="InterPro" id="IPR035937">
    <property type="entry name" value="FPG_N"/>
</dbReference>
<evidence type="ECO:0000256" key="14">
    <source>
        <dbReference type="PROSITE-ProRule" id="PRU00391"/>
    </source>
</evidence>
<evidence type="ECO:0000256" key="5">
    <source>
        <dbReference type="ARBA" id="ARBA00022763"/>
    </source>
</evidence>
<dbReference type="GO" id="GO:0003684">
    <property type="term" value="F:damaged DNA binding"/>
    <property type="evidence" value="ECO:0007669"/>
    <property type="project" value="InterPro"/>
</dbReference>
<keyword evidence="8" id="KW-0862">Zinc</keyword>
<reference evidence="17" key="2">
    <citation type="submission" date="2020-09" db="EMBL/GenBank/DDBJ databases">
        <authorList>
            <person name="Sun Q."/>
            <person name="Ohkuma M."/>
        </authorList>
    </citation>
    <scope>NUCLEOTIDE SEQUENCE</scope>
    <source>
        <strain evidence="17">JCM 4059</strain>
    </source>
</reference>
<dbReference type="SUPFAM" id="SSF81624">
    <property type="entry name" value="N-terminal domain of MutM-like DNA repair proteins"/>
    <property type="match status" value="1"/>
</dbReference>
<evidence type="ECO:0000259" key="16">
    <source>
        <dbReference type="PROSITE" id="PS51068"/>
    </source>
</evidence>
<evidence type="ECO:0000256" key="6">
    <source>
        <dbReference type="ARBA" id="ARBA00022771"/>
    </source>
</evidence>
<keyword evidence="10" id="KW-0234">DNA repair</keyword>
<dbReference type="InterPro" id="IPR010663">
    <property type="entry name" value="Znf_FPG/IleRS"/>
</dbReference>
<dbReference type="Gene3D" id="1.10.8.50">
    <property type="match status" value="1"/>
</dbReference>
<evidence type="ECO:0000256" key="9">
    <source>
        <dbReference type="ARBA" id="ARBA00023125"/>
    </source>
</evidence>
<dbReference type="Pfam" id="PF01149">
    <property type="entry name" value="Fapy_DNA_glyco"/>
    <property type="match status" value="1"/>
</dbReference>
<keyword evidence="18" id="KW-1185">Reference proteome</keyword>
<sequence>MPELPEVEALAGFLAGRLAGRTVERVFPAAVSVLKTYDPPLSAFEGHVVAGVHRHGKFLDLAAHDGPHLVFHLARAGWLRWSDSLPAVPPRPGKGPLALRLRLAEGDGFDLTEAGTQKRLAVHCVRDPADVPGIASLGPDPLAPGFTLAAFTGLLRGERRQVKGVLRDQGVIAGIGNAYSDEILHAARMSPFKLAASLTDEEAAGLYEALRTTLLEAVERSRGRAAADLKDEKRSGMRVHGRTGQPCPVCGDTVREVSFADSSLQYCPTCQTGGKPLADRRLSRLLK</sequence>
<organism evidence="17 18">
    <name type="scientific">Streptomyces mashuensis</name>
    <dbReference type="NCBI Taxonomy" id="33904"/>
    <lineage>
        <taxon>Bacteria</taxon>
        <taxon>Bacillati</taxon>
        <taxon>Actinomycetota</taxon>
        <taxon>Actinomycetes</taxon>
        <taxon>Kitasatosporales</taxon>
        <taxon>Streptomycetaceae</taxon>
        <taxon>Streptomyces</taxon>
    </lineage>
</organism>
<dbReference type="GO" id="GO:0006284">
    <property type="term" value="P:base-excision repair"/>
    <property type="evidence" value="ECO:0007669"/>
    <property type="project" value="InterPro"/>
</dbReference>
<accession>A0A919AVZ9</accession>
<evidence type="ECO:0000256" key="10">
    <source>
        <dbReference type="ARBA" id="ARBA00023204"/>
    </source>
</evidence>
<dbReference type="Pfam" id="PF06827">
    <property type="entry name" value="zf-FPG_IleRS"/>
    <property type="match status" value="1"/>
</dbReference>
<dbReference type="Pfam" id="PF06831">
    <property type="entry name" value="H2TH"/>
    <property type="match status" value="1"/>
</dbReference>
<evidence type="ECO:0000256" key="8">
    <source>
        <dbReference type="ARBA" id="ARBA00022833"/>
    </source>
</evidence>
<dbReference type="InterPro" id="IPR000214">
    <property type="entry name" value="Znf_DNA_glyclase/AP_lyase"/>
</dbReference>
<evidence type="ECO:0000313" key="18">
    <source>
        <dbReference type="Proteomes" id="UP000638313"/>
    </source>
</evidence>